<protein>
    <submittedName>
        <fullName evidence="1">Uncharacterized protein</fullName>
    </submittedName>
</protein>
<sequence length="130" mass="15723">MGHDTIRWNLSEDRALRITHQALIQILRECALKYMPLKELTFVVNNRTRHHRIHSQNKHNNISKYIRIKYGSFLRFLEMSDLYEVVKKNEKDYIYLKDIAYLTVKELCEVHMNRITVDDDWVMVDEKNIS</sequence>
<name>A0A6C0F4Z7_9ZZZZ</name>
<evidence type="ECO:0000313" key="1">
    <source>
        <dbReference type="EMBL" id="QHT36628.1"/>
    </source>
</evidence>
<accession>A0A6C0F4Z7</accession>
<dbReference type="AlphaFoldDB" id="A0A6C0F4Z7"/>
<reference evidence="1" key="1">
    <citation type="journal article" date="2020" name="Nature">
        <title>Giant virus diversity and host interactions through global metagenomics.</title>
        <authorList>
            <person name="Schulz F."/>
            <person name="Roux S."/>
            <person name="Paez-Espino D."/>
            <person name="Jungbluth S."/>
            <person name="Walsh D.A."/>
            <person name="Denef V.J."/>
            <person name="McMahon K.D."/>
            <person name="Konstantinidis K.T."/>
            <person name="Eloe-Fadrosh E.A."/>
            <person name="Kyrpides N.C."/>
            <person name="Woyke T."/>
        </authorList>
    </citation>
    <scope>NUCLEOTIDE SEQUENCE</scope>
    <source>
        <strain evidence="1">GVMAG-S-ERX555967-130</strain>
    </source>
</reference>
<organism evidence="1">
    <name type="scientific">viral metagenome</name>
    <dbReference type="NCBI Taxonomy" id="1070528"/>
    <lineage>
        <taxon>unclassified sequences</taxon>
        <taxon>metagenomes</taxon>
        <taxon>organismal metagenomes</taxon>
    </lineage>
</organism>
<dbReference type="EMBL" id="MN738786">
    <property type="protein sequence ID" value="QHT36628.1"/>
    <property type="molecule type" value="Genomic_DNA"/>
</dbReference>
<proteinExistence type="predicted"/>